<sequence>MKTIAIPAINDDDKNTPKSLSLADYETFMDLSKLSDEQKKKFLSLKTKTPDSTYSGEEFDTAGIHKDRKLHITQQDSLMGLSVGQGMFSSQAVQVGEVIGIYCGHVITTSDSHGDFDFLIDKTDFLREC</sequence>
<accession>A0A8J6BXI2</accession>
<comment type="caution">
    <text evidence="1">The sequence shown here is derived from an EMBL/GenBank/DDBJ whole genome shotgun (WGS) entry which is preliminary data.</text>
</comment>
<dbReference type="AlphaFoldDB" id="A0A8J6BXI2"/>
<name>A0A8J6BXI2_9EUKA</name>
<organism evidence="1 2">
    <name type="scientific">Carpediemonas membranifera</name>
    <dbReference type="NCBI Taxonomy" id="201153"/>
    <lineage>
        <taxon>Eukaryota</taxon>
        <taxon>Metamonada</taxon>
        <taxon>Carpediemonas-like organisms</taxon>
        <taxon>Carpediemonas</taxon>
    </lineage>
</organism>
<gene>
    <name evidence="1" type="ORF">J8273_5002</name>
</gene>
<protein>
    <submittedName>
        <fullName evidence="1">Uncharacterized protein</fullName>
    </submittedName>
</protein>
<reference evidence="1" key="1">
    <citation type="submission" date="2021-05" db="EMBL/GenBank/DDBJ databases">
        <title>A free-living protist that lacks canonical eukaryotic 1 DNA replication and segregation systems.</title>
        <authorList>
            <person name="Salas-Leiva D.E."/>
            <person name="Tromer E.C."/>
            <person name="Curtis B.A."/>
            <person name="Jerlstrom-Hultqvist J."/>
            <person name="Kolisko M."/>
            <person name="Yi Z."/>
            <person name="Salas-Leiva J.S."/>
            <person name="Gallot-Lavallee L."/>
            <person name="Kops G.J.P.L."/>
            <person name="Archibald J.M."/>
            <person name="Simpson A.G.B."/>
            <person name="Roger A.J."/>
        </authorList>
    </citation>
    <scope>NUCLEOTIDE SEQUENCE</scope>
    <source>
        <strain evidence="1">BICM</strain>
    </source>
</reference>
<dbReference type="Proteomes" id="UP000717585">
    <property type="component" value="Unassembled WGS sequence"/>
</dbReference>
<evidence type="ECO:0000313" key="2">
    <source>
        <dbReference type="Proteomes" id="UP000717585"/>
    </source>
</evidence>
<dbReference type="EMBL" id="JAHDYR010000024">
    <property type="protein sequence ID" value="KAG9393516.1"/>
    <property type="molecule type" value="Genomic_DNA"/>
</dbReference>
<proteinExistence type="predicted"/>
<keyword evidence="2" id="KW-1185">Reference proteome</keyword>
<evidence type="ECO:0000313" key="1">
    <source>
        <dbReference type="EMBL" id="KAG9393516.1"/>
    </source>
</evidence>